<sequence length="138" mass="16326">MEKEVWADADFDVMGWHDCRLYSISLPTENFEFKIDIDYIFKLERREERFVGFWVSECDLTFHHVSDFKISIQPENTFPTIISDITRKKVRPTPSGKLFVWNYEVELDKGVISFSSTGFTQKLRSQPVFSESQDLNNR</sequence>
<dbReference type="Proteomes" id="UP000278823">
    <property type="component" value="Unassembled WGS sequence"/>
</dbReference>
<name>A0A432PS79_9HYPH</name>
<dbReference type="AlphaFoldDB" id="A0A432PS79"/>
<comment type="caution">
    <text evidence="1">The sequence shown here is derived from an EMBL/GenBank/DDBJ whole genome shotgun (WGS) entry which is preliminary data.</text>
</comment>
<protein>
    <submittedName>
        <fullName evidence="1">Uncharacterized protein</fullName>
    </submittedName>
</protein>
<organism evidence="1 2">
    <name type="scientific">Rhizobium vallis</name>
    <dbReference type="NCBI Taxonomy" id="634290"/>
    <lineage>
        <taxon>Bacteria</taxon>
        <taxon>Pseudomonadati</taxon>
        <taxon>Pseudomonadota</taxon>
        <taxon>Alphaproteobacteria</taxon>
        <taxon>Hyphomicrobiales</taxon>
        <taxon>Rhizobiaceae</taxon>
        <taxon>Rhizobium/Agrobacterium group</taxon>
        <taxon>Rhizobium</taxon>
    </lineage>
</organism>
<proteinExistence type="predicted"/>
<reference evidence="2" key="1">
    <citation type="submission" date="2018-11" db="EMBL/GenBank/DDBJ databases">
        <title>Rhizobium chutanense sp. nov., isolated from root nodules of Phaseolus vulgaris in China.</title>
        <authorList>
            <person name="Huo Y."/>
        </authorList>
    </citation>
    <scope>NUCLEOTIDE SEQUENCE [LARGE SCALE GENOMIC DNA]</scope>
    <source>
        <strain evidence="2">CCBAU 65647</strain>
    </source>
</reference>
<keyword evidence="2" id="KW-1185">Reference proteome</keyword>
<evidence type="ECO:0000313" key="2">
    <source>
        <dbReference type="Proteomes" id="UP000278823"/>
    </source>
</evidence>
<accession>A0A432PS79</accession>
<evidence type="ECO:0000313" key="1">
    <source>
        <dbReference type="EMBL" id="RUM26487.1"/>
    </source>
</evidence>
<dbReference type="RefSeq" id="WP_126920775.1">
    <property type="nucleotide sequence ID" value="NZ_ML133687.1"/>
</dbReference>
<dbReference type="EMBL" id="RJTH01000002">
    <property type="protein sequence ID" value="RUM26487.1"/>
    <property type="molecule type" value="Genomic_DNA"/>
</dbReference>
<dbReference type="OrthoDB" id="7060651at2"/>
<gene>
    <name evidence="1" type="ORF">EFQ99_09560</name>
</gene>